<dbReference type="KEGG" id="mspg:F6B93_09255"/>
<keyword evidence="2" id="KW-1185">Reference proteome</keyword>
<reference evidence="1" key="1">
    <citation type="submission" date="2019-12" db="EMBL/GenBank/DDBJ databases">
        <title>Mycobacterium spongiae sp. nov.</title>
        <authorList>
            <person name="Stinear T."/>
        </authorList>
    </citation>
    <scope>NUCLEOTIDE SEQUENCE</scope>
    <source>
        <strain evidence="1">FSD4b-SM</strain>
    </source>
</reference>
<dbReference type="RefSeq" id="WP_211698829.1">
    <property type="nucleotide sequence ID" value="NZ_CP046600.1"/>
</dbReference>
<gene>
    <name evidence="1" type="ORF">F6B93_09255</name>
</gene>
<dbReference type="AlphaFoldDB" id="A0A975JX17"/>
<evidence type="ECO:0000313" key="2">
    <source>
        <dbReference type="Proteomes" id="UP000682202"/>
    </source>
</evidence>
<dbReference type="Proteomes" id="UP000682202">
    <property type="component" value="Chromosome"/>
</dbReference>
<dbReference type="EMBL" id="CP046600">
    <property type="protein sequence ID" value="QUR67261.1"/>
    <property type="molecule type" value="Genomic_DNA"/>
</dbReference>
<proteinExistence type="predicted"/>
<evidence type="ECO:0000313" key="1">
    <source>
        <dbReference type="EMBL" id="QUR67261.1"/>
    </source>
</evidence>
<sequence>MTTSMAAVSTPYPRVSITAATAHQPVAIVMTQARIDRARRAEFVRQTSCVMDAMVGQPGLLGYSARRQVFSMHAWRASLARAHIL</sequence>
<accession>A0A975JX17</accession>
<organism evidence="1 2">
    <name type="scientific">Mycobacterium spongiae</name>
    <dbReference type="NCBI Taxonomy" id="886343"/>
    <lineage>
        <taxon>Bacteria</taxon>
        <taxon>Bacillati</taxon>
        <taxon>Actinomycetota</taxon>
        <taxon>Actinomycetes</taxon>
        <taxon>Mycobacteriales</taxon>
        <taxon>Mycobacteriaceae</taxon>
        <taxon>Mycobacterium</taxon>
    </lineage>
</organism>
<protein>
    <submittedName>
        <fullName evidence="1">Uncharacterized protein</fullName>
    </submittedName>
</protein>
<name>A0A975JX17_9MYCO</name>